<evidence type="ECO:0000313" key="3">
    <source>
        <dbReference type="Proteomes" id="UP001202328"/>
    </source>
</evidence>
<comment type="caution">
    <text evidence="2">The sequence shown here is derived from an EMBL/GenBank/DDBJ whole genome shotgun (WGS) entry which is preliminary data.</text>
</comment>
<gene>
    <name evidence="2" type="ORF">MKW98_029841</name>
</gene>
<feature type="compositionally biased region" description="Pro residues" evidence="1">
    <location>
        <begin position="23"/>
        <end position="33"/>
    </location>
</feature>
<proteinExistence type="predicted"/>
<dbReference type="AlphaFoldDB" id="A0AAD4TJX4"/>
<sequence>MELVLKNAIDFEAAILKALACQSPPPSHPPSDSDPPSSISTTKRDSPLRFSSICTTKESATTSTSTST</sequence>
<evidence type="ECO:0000313" key="2">
    <source>
        <dbReference type="EMBL" id="KAI3959804.1"/>
    </source>
</evidence>
<name>A0AAD4TJX4_9MAGN</name>
<feature type="region of interest" description="Disordered" evidence="1">
    <location>
        <begin position="21"/>
        <end position="68"/>
    </location>
</feature>
<evidence type="ECO:0000256" key="1">
    <source>
        <dbReference type="SAM" id="MobiDB-lite"/>
    </source>
</evidence>
<accession>A0AAD4TJX4</accession>
<dbReference type="Proteomes" id="UP001202328">
    <property type="component" value="Unassembled WGS sequence"/>
</dbReference>
<protein>
    <submittedName>
        <fullName evidence="2">Uncharacterized protein</fullName>
    </submittedName>
</protein>
<dbReference type="EMBL" id="JAJJMB010000969">
    <property type="protein sequence ID" value="KAI3959804.1"/>
    <property type="molecule type" value="Genomic_DNA"/>
</dbReference>
<organism evidence="2 3">
    <name type="scientific">Papaver atlanticum</name>
    <dbReference type="NCBI Taxonomy" id="357466"/>
    <lineage>
        <taxon>Eukaryota</taxon>
        <taxon>Viridiplantae</taxon>
        <taxon>Streptophyta</taxon>
        <taxon>Embryophyta</taxon>
        <taxon>Tracheophyta</taxon>
        <taxon>Spermatophyta</taxon>
        <taxon>Magnoliopsida</taxon>
        <taxon>Ranunculales</taxon>
        <taxon>Papaveraceae</taxon>
        <taxon>Papaveroideae</taxon>
        <taxon>Papaver</taxon>
    </lineage>
</organism>
<feature type="compositionally biased region" description="Low complexity" evidence="1">
    <location>
        <begin position="55"/>
        <end position="68"/>
    </location>
</feature>
<keyword evidence="3" id="KW-1185">Reference proteome</keyword>
<reference evidence="2" key="1">
    <citation type="submission" date="2022-04" db="EMBL/GenBank/DDBJ databases">
        <title>A functionally conserved STORR gene fusion in Papaver species that diverged 16.8 million years ago.</title>
        <authorList>
            <person name="Catania T."/>
        </authorList>
    </citation>
    <scope>NUCLEOTIDE SEQUENCE</scope>
    <source>
        <strain evidence="2">S-188037</strain>
    </source>
</reference>